<name>A0ABR0VA69_REHGL</name>
<gene>
    <name evidence="5" type="ORF">DH2020_035401</name>
</gene>
<evidence type="ECO:0000313" key="5">
    <source>
        <dbReference type="EMBL" id="KAK6130855.1"/>
    </source>
</evidence>
<evidence type="ECO:0000256" key="2">
    <source>
        <dbReference type="ARBA" id="ARBA00023054"/>
    </source>
</evidence>
<dbReference type="PANTHER" id="PTHR32054:SF31">
    <property type="entry name" value="PROTEIN WEAK CHLOROPLAST MOVEMENT UNDER BLUE LIGHT 1"/>
    <property type="match status" value="1"/>
</dbReference>
<keyword evidence="2 3" id="KW-0175">Coiled coil</keyword>
<feature type="compositionally biased region" description="Basic and acidic residues" evidence="4">
    <location>
        <begin position="1"/>
        <end position="11"/>
    </location>
</feature>
<dbReference type="EMBL" id="JABTTQ020001539">
    <property type="protein sequence ID" value="KAK6130855.1"/>
    <property type="molecule type" value="Genomic_DNA"/>
</dbReference>
<evidence type="ECO:0000313" key="6">
    <source>
        <dbReference type="Proteomes" id="UP001318860"/>
    </source>
</evidence>
<dbReference type="Pfam" id="PF05701">
    <property type="entry name" value="WEMBL"/>
    <property type="match status" value="1"/>
</dbReference>
<evidence type="ECO:0000256" key="4">
    <source>
        <dbReference type="SAM" id="MobiDB-lite"/>
    </source>
</evidence>
<keyword evidence="6" id="KW-1185">Reference proteome</keyword>
<reference evidence="5 6" key="1">
    <citation type="journal article" date="2021" name="Comput. Struct. Biotechnol. J.">
        <title>De novo genome assembly of the potent medicinal plant Rehmannia glutinosa using nanopore technology.</title>
        <authorList>
            <person name="Ma L."/>
            <person name="Dong C."/>
            <person name="Song C."/>
            <person name="Wang X."/>
            <person name="Zheng X."/>
            <person name="Niu Y."/>
            <person name="Chen S."/>
            <person name="Feng W."/>
        </authorList>
    </citation>
    <scope>NUCLEOTIDE SEQUENCE [LARGE SCALE GENOMIC DNA]</scope>
    <source>
        <strain evidence="5">DH-2019</strain>
    </source>
</reference>
<dbReference type="InterPro" id="IPR008545">
    <property type="entry name" value="Web"/>
</dbReference>
<dbReference type="PANTHER" id="PTHR32054">
    <property type="entry name" value="HEAVY CHAIN, PUTATIVE, EXPRESSED-RELATED-RELATED"/>
    <property type="match status" value="1"/>
</dbReference>
<feature type="coiled-coil region" evidence="3">
    <location>
        <begin position="224"/>
        <end position="302"/>
    </location>
</feature>
<evidence type="ECO:0000256" key="3">
    <source>
        <dbReference type="SAM" id="Coils"/>
    </source>
</evidence>
<sequence>MEGAKNFKEDGPPEPPSAPLFSSPHTDEPSNTASTTHDNIGELHVPKLAPEENLILFSPVVSSETDASINNLDVPNDTLLVQNKEPLENHNDYNNGTSFGEFNVSSTTLEAKVDNASDGHAVQVDNPFVASAEDLDTVKPQNIEEHKIVARPTQRAIIIICRLCRPLITEEQLAWIRSLPNNSPTSTARSKLSGRGQIDTAAPFESVKAAVSKFGGIVDWKAHRVQTVERRKFIEQELEKAQEEMPSYKQQCEAAEEAKSQVLKELDSTKRLIEELKLNLERAQKEEQQAKQDSELAKLRVEEMEQGIADEASFAAKAQLEVARARHAAAVSELKTVKAIRTAQKRLRFVGSEKDAAAKKQKKLFQHRKKLRSR</sequence>
<protein>
    <submittedName>
        <fullName evidence="5">Uncharacterized protein</fullName>
    </submittedName>
</protein>
<comment type="caution">
    <text evidence="5">The sequence shown here is derived from an EMBL/GenBank/DDBJ whole genome shotgun (WGS) entry which is preliminary data.</text>
</comment>
<comment type="similarity">
    <text evidence="1">Belongs to the WEB family.</text>
</comment>
<accession>A0ABR0VA69</accession>
<feature type="compositionally biased region" description="Polar residues" evidence="4">
    <location>
        <begin position="29"/>
        <end position="38"/>
    </location>
</feature>
<dbReference type="Proteomes" id="UP001318860">
    <property type="component" value="Unassembled WGS sequence"/>
</dbReference>
<evidence type="ECO:0000256" key="1">
    <source>
        <dbReference type="ARBA" id="ARBA00005485"/>
    </source>
</evidence>
<proteinExistence type="inferred from homology"/>
<organism evidence="5 6">
    <name type="scientific">Rehmannia glutinosa</name>
    <name type="common">Chinese foxglove</name>
    <dbReference type="NCBI Taxonomy" id="99300"/>
    <lineage>
        <taxon>Eukaryota</taxon>
        <taxon>Viridiplantae</taxon>
        <taxon>Streptophyta</taxon>
        <taxon>Embryophyta</taxon>
        <taxon>Tracheophyta</taxon>
        <taxon>Spermatophyta</taxon>
        <taxon>Magnoliopsida</taxon>
        <taxon>eudicotyledons</taxon>
        <taxon>Gunneridae</taxon>
        <taxon>Pentapetalae</taxon>
        <taxon>asterids</taxon>
        <taxon>lamiids</taxon>
        <taxon>Lamiales</taxon>
        <taxon>Orobanchaceae</taxon>
        <taxon>Rehmannieae</taxon>
        <taxon>Rehmannia</taxon>
    </lineage>
</organism>
<feature type="region of interest" description="Disordered" evidence="4">
    <location>
        <begin position="1"/>
        <end position="38"/>
    </location>
</feature>